<comment type="similarity">
    <text evidence="2">Belongs to the ZC3H14 family.</text>
</comment>
<accession>A0A0F8V2C2</accession>
<keyword evidence="7" id="KW-0539">Nucleus</keyword>
<feature type="region of interest" description="Disordered" evidence="8">
    <location>
        <begin position="173"/>
        <end position="216"/>
    </location>
</feature>
<evidence type="ECO:0000256" key="3">
    <source>
        <dbReference type="ARBA" id="ARBA00022723"/>
    </source>
</evidence>
<dbReference type="FunFam" id="4.10.1000.30:FF:000002">
    <property type="entry name" value="Nuclear polyadenylated RNA-binding protein Nab2"/>
    <property type="match status" value="1"/>
</dbReference>
<feature type="region of interest" description="Disordered" evidence="8">
    <location>
        <begin position="481"/>
        <end position="501"/>
    </location>
</feature>
<dbReference type="FunFam" id="1.10.340.40:FF:000001">
    <property type="entry name" value="Nuclear polyadenylated RNA-binding protein nab2"/>
    <property type="match status" value="1"/>
</dbReference>
<reference evidence="10 11" key="1">
    <citation type="submission" date="2015-02" db="EMBL/GenBank/DDBJ databases">
        <title>Draft Genome Sequences of Two Closely-Related Aflatoxigenic Aspergillus Species Obtained from the Cote d'Ivoire.</title>
        <authorList>
            <person name="Moore G.G."/>
            <person name="Beltz S.B."/>
            <person name="Mack B.M."/>
        </authorList>
    </citation>
    <scope>NUCLEOTIDE SEQUENCE [LARGE SCALE GENOMIC DNA]</scope>
    <source>
        <strain evidence="10 11">SRRC1468</strain>
    </source>
</reference>
<evidence type="ECO:0000256" key="1">
    <source>
        <dbReference type="ARBA" id="ARBA00004123"/>
    </source>
</evidence>
<evidence type="ECO:0000313" key="10">
    <source>
        <dbReference type="EMBL" id="KKK25909.1"/>
    </source>
</evidence>
<evidence type="ECO:0000313" key="11">
    <source>
        <dbReference type="Proteomes" id="UP000034291"/>
    </source>
</evidence>
<dbReference type="EMBL" id="JZBS01000644">
    <property type="protein sequence ID" value="KKK25909.1"/>
    <property type="molecule type" value="Genomic_DNA"/>
</dbReference>
<proteinExistence type="inferred from homology"/>
<dbReference type="PANTHER" id="PTHR14738">
    <property type="entry name" value="ZINC FINGER CCCH DOMAIN-CONTAINING PROTEIN 14"/>
    <property type="match status" value="1"/>
</dbReference>
<keyword evidence="11" id="KW-1185">Reference proteome</keyword>
<comment type="subcellular location">
    <subcellularLocation>
        <location evidence="1">Nucleus</location>
    </subcellularLocation>
</comment>
<dbReference type="Gene3D" id="1.10.340.40">
    <property type="entry name" value="Nuclear abundant poly(A) RNA-bind protein 2, N-terminal domain"/>
    <property type="match status" value="1"/>
</dbReference>
<dbReference type="GO" id="GO:0005737">
    <property type="term" value="C:cytoplasm"/>
    <property type="evidence" value="ECO:0007669"/>
    <property type="project" value="TreeGrafter"/>
</dbReference>
<feature type="compositionally biased region" description="Polar residues" evidence="8">
    <location>
        <begin position="289"/>
        <end position="301"/>
    </location>
</feature>
<dbReference type="InterPro" id="IPR043094">
    <property type="entry name" value="Nab2/ZC3H14_N_sf"/>
</dbReference>
<organism evidence="10 11">
    <name type="scientific">Aspergillus rambellii</name>
    <dbReference type="NCBI Taxonomy" id="308745"/>
    <lineage>
        <taxon>Eukaryota</taxon>
        <taxon>Fungi</taxon>
        <taxon>Dikarya</taxon>
        <taxon>Ascomycota</taxon>
        <taxon>Pezizomycotina</taxon>
        <taxon>Eurotiomycetes</taxon>
        <taxon>Eurotiomycetidae</taxon>
        <taxon>Eurotiales</taxon>
        <taxon>Aspergillaceae</taxon>
        <taxon>Aspergillus</taxon>
        <taxon>Aspergillus subgen. Nidulantes</taxon>
    </lineage>
</organism>
<dbReference type="Pfam" id="PF22683">
    <property type="entry name" value="Nab2-like_zf-CCCH"/>
    <property type="match status" value="1"/>
</dbReference>
<feature type="domain" description="Nab2-like CCCH zinc finger" evidence="9">
    <location>
        <begin position="433"/>
        <end position="452"/>
    </location>
</feature>
<keyword evidence="3" id="KW-0479">Metal-binding</keyword>
<dbReference type="InterPro" id="IPR040366">
    <property type="entry name" value="Nab2/ZC3H14"/>
</dbReference>
<evidence type="ECO:0000256" key="8">
    <source>
        <dbReference type="SAM" id="MobiDB-lite"/>
    </source>
</evidence>
<feature type="compositionally biased region" description="Gly residues" evidence="8">
    <location>
        <begin position="205"/>
        <end position="216"/>
    </location>
</feature>
<dbReference type="GO" id="GO:0008270">
    <property type="term" value="F:zinc ion binding"/>
    <property type="evidence" value="ECO:0007669"/>
    <property type="project" value="UniProtKB-KW"/>
</dbReference>
<dbReference type="InterPro" id="IPR055046">
    <property type="entry name" value="Nab2-like_Znf-CCCH"/>
</dbReference>
<feature type="region of interest" description="Disordered" evidence="8">
    <location>
        <begin position="283"/>
        <end position="323"/>
    </location>
</feature>
<comment type="caution">
    <text evidence="10">The sequence shown here is derived from an EMBL/GenBank/DDBJ whole genome shotgun (WGS) entry which is preliminary data.</text>
</comment>
<dbReference type="GO" id="GO:0008143">
    <property type="term" value="F:poly(A) binding"/>
    <property type="evidence" value="ECO:0007669"/>
    <property type="project" value="InterPro"/>
</dbReference>
<evidence type="ECO:0000256" key="2">
    <source>
        <dbReference type="ARBA" id="ARBA00008423"/>
    </source>
</evidence>
<protein>
    <recommendedName>
        <fullName evidence="9">Nab2-like CCCH zinc finger domain-containing protein</fullName>
    </recommendedName>
</protein>
<dbReference type="OrthoDB" id="438553at2759"/>
<keyword evidence="5" id="KW-0863">Zinc-finger</keyword>
<keyword evidence="6" id="KW-0862">Zinc</keyword>
<dbReference type="FunFam" id="4.10.1000.40:FF:000002">
    <property type="entry name" value="Nuclear polyadenylated RNA-binding protein Nab2"/>
    <property type="match status" value="1"/>
</dbReference>
<dbReference type="Pfam" id="PF14608">
    <property type="entry name" value="zf-CCCH_2"/>
    <property type="match status" value="4"/>
</dbReference>
<evidence type="ECO:0000256" key="5">
    <source>
        <dbReference type="ARBA" id="ARBA00022771"/>
    </source>
</evidence>
<feature type="compositionally biased region" description="Basic and acidic residues" evidence="8">
    <location>
        <begin position="485"/>
        <end position="501"/>
    </location>
</feature>
<dbReference type="Gene3D" id="4.10.1000.30">
    <property type="match status" value="1"/>
</dbReference>
<dbReference type="Gene3D" id="4.10.1000.40">
    <property type="match status" value="1"/>
</dbReference>
<dbReference type="STRING" id="308745.A0A0F8V2C2"/>
<dbReference type="GO" id="GO:0043488">
    <property type="term" value="P:regulation of mRNA stability"/>
    <property type="evidence" value="ECO:0007669"/>
    <property type="project" value="InterPro"/>
</dbReference>
<keyword evidence="4" id="KW-0677">Repeat</keyword>
<gene>
    <name evidence="10" type="ORF">ARAM_003145</name>
</gene>
<evidence type="ECO:0000259" key="9">
    <source>
        <dbReference type="Pfam" id="PF22683"/>
    </source>
</evidence>
<evidence type="ECO:0000256" key="7">
    <source>
        <dbReference type="ARBA" id="ARBA00023242"/>
    </source>
</evidence>
<dbReference type="GO" id="GO:0005634">
    <property type="term" value="C:nucleus"/>
    <property type="evidence" value="ECO:0007669"/>
    <property type="project" value="UniProtKB-SubCell"/>
</dbReference>
<name>A0A0F8V2C2_9EURO</name>
<evidence type="ECO:0000256" key="4">
    <source>
        <dbReference type="ARBA" id="ARBA00022737"/>
    </source>
</evidence>
<evidence type="ECO:0000256" key="6">
    <source>
        <dbReference type="ARBA" id="ARBA00022833"/>
    </source>
</evidence>
<dbReference type="Proteomes" id="UP000034291">
    <property type="component" value="Unassembled WGS sequence"/>
</dbReference>
<dbReference type="AlphaFoldDB" id="A0A0F8V2C2"/>
<dbReference type="PANTHER" id="PTHR14738:SF29">
    <property type="entry name" value="ZINC FINGER CCCH DOMAIN-CONTAINING PROTEIN 14"/>
    <property type="match status" value="1"/>
</dbReference>
<sequence>MATVAAGSPLAEALSNAIQPKLVEMGWSSDTGDSALTDYVILMLANGKTQDQIASDLSNDLLGLGEGDTQALDFSSWLFEQIQLLNQQINGQSGAPTSNENGMMQAIPSFTDHETAIPPQADFGGAPQTGDMKMDDAGFAADGVPTGPKSMRSVRGGRGRMLNHINRAMERGDNNLHRIRDQTGGGRINSHGRGPRGRFQNSGGRPQGGRQMGGMGMGNNPMGAGAGNLMNMTQTDQMHLMSLLEEQARMMAQFMPGFVSPAINPAFQQNGGPQRSLFDRVERHKGARSQGSFGNRSQQPEAKNVDTDMDTGPDQMAQDGQDENNTNNICHFNLRCTKKDCPFAHQSPAAPEGTPIDVADPCSYGAACKNRKCTGRHPSPAVKTAHQAEELCRFFPHCTNPHCHFKHPAMPLCRNGGDCSTDGCKFTHLQTACKFNPCLNPSCPYKHAEGQKGAFSDKVWTADSQGEKSHVSDRKFVTDEDGAEELIKPGEEPADNHEIIT</sequence>